<sequence>MNKMMKYILGFVGIFSAALVCVFGIVKYEEYKEQNTVNESANLVNVNKQDLSKETTVILEKINNTTDIENLKSLINLDSYTIDAINNYNSRLSYAVDNSSGEDKIVVKTGGYYKDNKAIDINRWIGIYKVSNNKLEKTNDNIEDLKAKIKDKLKWNNFNLKNTKHNRQAAYETVRTYIFHIHDKKGYKLQPVTLFGYLPDPDKIIRGTGDINGFTVISLQELTDIYNTVYPDTYNDSQVKDDIINVIKNSNTKEMYKEIDDSFEENGKTILSDIKLGETVFFKKDNIYLTAMGGIGGASPISPLEDISQYKEDGERIIVPIIDI</sequence>
<evidence type="ECO:0000313" key="1">
    <source>
        <dbReference type="EMBL" id="ERK60549.1"/>
    </source>
</evidence>
<reference evidence="1 2" key="1">
    <citation type="submission" date="2013-08" db="EMBL/GenBank/DDBJ databases">
        <authorList>
            <person name="Weinstock G."/>
            <person name="Sodergren E."/>
            <person name="Wylie T."/>
            <person name="Fulton L."/>
            <person name="Fulton R."/>
            <person name="Fronick C."/>
            <person name="O'Laughlin M."/>
            <person name="Godfrey J."/>
            <person name="Miner T."/>
            <person name="Herter B."/>
            <person name="Appelbaum E."/>
            <person name="Cordes M."/>
            <person name="Lek S."/>
            <person name="Wollam A."/>
            <person name="Pepin K.H."/>
            <person name="Palsikar V.B."/>
            <person name="Mitreva M."/>
            <person name="Wilson R.K."/>
        </authorList>
    </citation>
    <scope>NUCLEOTIDE SEQUENCE [LARGE SCALE GENOMIC DNA]</scope>
    <source>
        <strain evidence="1 2">ATCC 700627</strain>
    </source>
</reference>
<name>U2QWG8_9BACL</name>
<evidence type="ECO:0000313" key="2">
    <source>
        <dbReference type="Proteomes" id="UP000016637"/>
    </source>
</evidence>
<accession>U2QWG8</accession>
<dbReference type="PATRIC" id="fig|1321820.3.peg.70"/>
<dbReference type="HOGENOM" id="CLU_857278_0_0_9"/>
<organism evidence="1 2">
    <name type="scientific">Gemella bergeri ATCC 700627</name>
    <dbReference type="NCBI Taxonomy" id="1321820"/>
    <lineage>
        <taxon>Bacteria</taxon>
        <taxon>Bacillati</taxon>
        <taxon>Bacillota</taxon>
        <taxon>Bacilli</taxon>
        <taxon>Bacillales</taxon>
        <taxon>Gemellaceae</taxon>
        <taxon>Gemella</taxon>
    </lineage>
</organism>
<dbReference type="Proteomes" id="UP000016637">
    <property type="component" value="Unassembled WGS sequence"/>
</dbReference>
<proteinExistence type="predicted"/>
<dbReference type="EMBL" id="AWVP01000005">
    <property type="protein sequence ID" value="ERK60549.1"/>
    <property type="molecule type" value="Genomic_DNA"/>
</dbReference>
<dbReference type="RefSeq" id="WP_021753011.1">
    <property type="nucleotide sequence ID" value="NZ_KI271838.1"/>
</dbReference>
<keyword evidence="2" id="KW-1185">Reference proteome</keyword>
<dbReference type="AlphaFoldDB" id="U2QWG8"/>
<protein>
    <submittedName>
        <fullName evidence="1">Uncharacterized protein</fullName>
    </submittedName>
</protein>
<comment type="caution">
    <text evidence="1">The sequence shown here is derived from an EMBL/GenBank/DDBJ whole genome shotgun (WGS) entry which is preliminary data.</text>
</comment>
<gene>
    <name evidence="1" type="ORF">HMPREF1983_00071</name>
</gene>
<dbReference type="eggNOG" id="ENOG50304XQ">
    <property type="taxonomic scope" value="Bacteria"/>
</dbReference>